<feature type="transmembrane region" description="Helical" evidence="1">
    <location>
        <begin position="69"/>
        <end position="91"/>
    </location>
</feature>
<proteinExistence type="predicted"/>
<organism evidence="2 3">
    <name type="scientific">Haloplasma contractile SSD-17B</name>
    <dbReference type="NCBI Taxonomy" id="1033810"/>
    <lineage>
        <taxon>Bacteria</taxon>
        <taxon>Bacillati</taxon>
        <taxon>Mycoplasmatota</taxon>
        <taxon>Mollicutes</taxon>
        <taxon>Haloplasmatales</taxon>
        <taxon>Haloplasmataceae</taxon>
        <taxon>Haloplasma</taxon>
    </lineage>
</organism>
<feature type="transmembrane region" description="Helical" evidence="1">
    <location>
        <begin position="325"/>
        <end position="343"/>
    </location>
</feature>
<accession>U2EEB5</accession>
<evidence type="ECO:0000256" key="1">
    <source>
        <dbReference type="SAM" id="Phobius"/>
    </source>
</evidence>
<feature type="transmembrane region" description="Helical" evidence="1">
    <location>
        <begin position="259"/>
        <end position="278"/>
    </location>
</feature>
<reference evidence="2 3" key="1">
    <citation type="journal article" date="2011" name="J. Bacteriol.">
        <title>Genome sequence of Haloplasma contractile, an unusual contractile bacterium from a deep-sea anoxic brine lake.</title>
        <authorList>
            <person name="Antunes A."/>
            <person name="Alam I."/>
            <person name="El Dorry H."/>
            <person name="Siam R."/>
            <person name="Robertson A."/>
            <person name="Bajic V.B."/>
            <person name="Stingl U."/>
        </authorList>
    </citation>
    <scope>NUCLEOTIDE SEQUENCE [LARGE SCALE GENOMIC DNA]</scope>
    <source>
        <strain evidence="2 3">SSD-17B</strain>
    </source>
</reference>
<feature type="transmembrane region" description="Helical" evidence="1">
    <location>
        <begin position="149"/>
        <end position="172"/>
    </location>
</feature>
<evidence type="ECO:0000313" key="2">
    <source>
        <dbReference type="EMBL" id="ERJ13031.1"/>
    </source>
</evidence>
<feature type="transmembrane region" description="Helical" evidence="1">
    <location>
        <begin position="21"/>
        <end position="39"/>
    </location>
</feature>
<dbReference type="Proteomes" id="UP000005707">
    <property type="component" value="Unassembled WGS sequence"/>
</dbReference>
<reference evidence="2 3" key="2">
    <citation type="journal article" date="2013" name="PLoS ONE">
        <title>INDIGO - INtegrated Data Warehouse of MIcrobial GenOmes with Examples from the Red Sea Extremophiles.</title>
        <authorList>
            <person name="Alam I."/>
            <person name="Antunes A."/>
            <person name="Kamau A.A."/>
            <person name="Ba Alawi W."/>
            <person name="Kalkatawi M."/>
            <person name="Stingl U."/>
            <person name="Bajic V.B."/>
        </authorList>
    </citation>
    <scope>NUCLEOTIDE SEQUENCE [LARGE SCALE GENOMIC DNA]</scope>
    <source>
        <strain evidence="2 3">SSD-17B</strain>
    </source>
</reference>
<gene>
    <name evidence="2" type="ORF">HLPCO_000640</name>
</gene>
<dbReference type="OrthoDB" id="6189592at2"/>
<keyword evidence="1" id="KW-0812">Transmembrane</keyword>
<dbReference type="AlphaFoldDB" id="U2EEB5"/>
<evidence type="ECO:0000313" key="3">
    <source>
        <dbReference type="Proteomes" id="UP000005707"/>
    </source>
</evidence>
<sequence length="415" mass="44949">MSMERSRINDIRLKRVVSVEGYLTLVIIFLFFMYLSYEMGEAKHILDYTSIINGSVNMFNTMMQTAHHLLLNTVFFIMGIAVLTGAFSALLSEFGVVSLINKGLSIVMKPLYNMPGASAIGILTTYLSDNPAVISLAKDKGFRRYFKRYQLPALTNLGTAFGMGLVVTTYMIAKSTLSNEGNNFIAAALIGNVGAIIGSIISVRLMLFFTKRKYGTKEGMESTGNVEYNVLKHREIREGSFIERALDSILEGGKSGVELGIAIIPGVVIISTLVLILTNGPTEIRPGYFEYTGAAFEGVGLLPYVAEKIEFILQPLFGFKSPQAIAFPITALGSVGAALALIPKLLSENLIGANDIAVFTAMGMCFSGYLSTHVAMMDGLNSRELTGKAILSHTIGGIMAGISAHFIFEFVMQIG</sequence>
<protein>
    <submittedName>
        <fullName evidence="2">Membrane protein</fullName>
    </submittedName>
</protein>
<dbReference type="STRING" id="1033810.HLPCO_000640"/>
<feature type="transmembrane region" description="Helical" evidence="1">
    <location>
        <begin position="350"/>
        <end position="370"/>
    </location>
</feature>
<feature type="transmembrane region" description="Helical" evidence="1">
    <location>
        <begin position="184"/>
        <end position="207"/>
    </location>
</feature>
<keyword evidence="1" id="KW-1133">Transmembrane helix</keyword>
<keyword evidence="1" id="KW-0472">Membrane</keyword>
<name>U2EEB5_9MOLU</name>
<dbReference type="EMBL" id="AFNU02000002">
    <property type="protein sequence ID" value="ERJ13031.1"/>
    <property type="molecule type" value="Genomic_DNA"/>
</dbReference>
<feature type="transmembrane region" description="Helical" evidence="1">
    <location>
        <begin position="390"/>
        <end position="411"/>
    </location>
</feature>
<dbReference type="eggNOG" id="COG3314">
    <property type="taxonomic scope" value="Bacteria"/>
</dbReference>
<comment type="caution">
    <text evidence="2">The sequence shown here is derived from an EMBL/GenBank/DDBJ whole genome shotgun (WGS) entry which is preliminary data.</text>
</comment>
<keyword evidence="3" id="KW-1185">Reference proteome</keyword>
<dbReference type="InParanoid" id="U2EEB5"/>